<dbReference type="OrthoDB" id="3221775at2759"/>
<dbReference type="KEGG" id="sla:SERLADRAFT_432397"/>
<dbReference type="RefSeq" id="XP_007312656.1">
    <property type="nucleotide sequence ID" value="XM_007312594.1"/>
</dbReference>
<dbReference type="HOGENOM" id="CLU_1982911_0_0_1"/>
<proteinExistence type="predicted"/>
<name>F8NF13_SERL9</name>
<dbReference type="AlphaFoldDB" id="F8NF13"/>
<dbReference type="GeneID" id="18813996"/>
<accession>F8NF13</accession>
<organism>
    <name type="scientific">Serpula lacrymans var. lacrymans (strain S7.9)</name>
    <name type="common">Dry rot fungus</name>
    <dbReference type="NCBI Taxonomy" id="578457"/>
    <lineage>
        <taxon>Eukaryota</taxon>
        <taxon>Fungi</taxon>
        <taxon>Dikarya</taxon>
        <taxon>Basidiomycota</taxon>
        <taxon>Agaricomycotina</taxon>
        <taxon>Agaricomycetes</taxon>
        <taxon>Agaricomycetidae</taxon>
        <taxon>Boletales</taxon>
        <taxon>Coniophorineae</taxon>
        <taxon>Serpulaceae</taxon>
        <taxon>Serpula</taxon>
    </lineage>
</organism>
<dbReference type="Proteomes" id="UP000008064">
    <property type="component" value="Unassembled WGS sequence"/>
</dbReference>
<evidence type="ECO:0000313" key="1">
    <source>
        <dbReference type="EMBL" id="EGO30772.1"/>
    </source>
</evidence>
<gene>
    <name evidence="1" type="ORF">SERLADRAFT_432397</name>
</gene>
<reference evidence="1" key="1">
    <citation type="submission" date="2011-04" db="EMBL/GenBank/DDBJ databases">
        <title>Evolution of plant cell wall degrading machinery underlies the functional diversity of forest fungi.</title>
        <authorList>
            <consortium name="US DOE Joint Genome Institute (JGI-PGF)"/>
            <person name="Eastwood D.C."/>
            <person name="Floudas D."/>
            <person name="Binder M."/>
            <person name="Majcherczyk A."/>
            <person name="Schneider P."/>
            <person name="Aerts A."/>
            <person name="Asiegbu F.O."/>
            <person name="Baker S.E."/>
            <person name="Barry K."/>
            <person name="Bendiksby M."/>
            <person name="Blumentritt M."/>
            <person name="Coutinho P.M."/>
            <person name="Cullen D."/>
            <person name="Cullen D."/>
            <person name="Gathman A."/>
            <person name="Goodell B."/>
            <person name="Henrissat B."/>
            <person name="Ihrmark K."/>
            <person name="Kauserud H."/>
            <person name="Kohler A."/>
            <person name="LaButti K."/>
            <person name="Lapidus A."/>
            <person name="Lavin J.L."/>
            <person name="Lee Y.-H."/>
            <person name="Lindquist E."/>
            <person name="Lilly W."/>
            <person name="Lucas S."/>
            <person name="Morin E."/>
            <person name="Murat C."/>
            <person name="Oguiza J.A."/>
            <person name="Park J."/>
            <person name="Pisabarro A.G."/>
            <person name="Riley R."/>
            <person name="Rosling A."/>
            <person name="Salamov A."/>
            <person name="Schmidt O."/>
            <person name="Schmutz J."/>
            <person name="Skrede I."/>
            <person name="Stenlid J."/>
            <person name="Wiebenga A."/>
            <person name="Xie X."/>
            <person name="Kues U."/>
            <person name="Hibbett D.S."/>
            <person name="Hoffmeister D."/>
            <person name="Hogberg N."/>
            <person name="Martin F."/>
            <person name="Grigoriev I.V."/>
            <person name="Watkinson S.C."/>
        </authorList>
    </citation>
    <scope>NUCLEOTIDE SEQUENCE</scope>
    <source>
        <strain evidence="1">S7.9</strain>
    </source>
</reference>
<protein>
    <submittedName>
        <fullName evidence="1">Uncharacterized protein</fullName>
    </submittedName>
</protein>
<sequence>MAVRLGNQKHNAFYLCKHLVQAVPPPPPSFFSEIICHWAVPLYRHPKLFSMHENMTSTGTDPTPPELDAGSITDGNNHTWLGDKKVLQNPNSQGLQRSFSWTFAAMKLALNTSGTLNGPALATMAT</sequence>
<dbReference type="EMBL" id="GL945428">
    <property type="protein sequence ID" value="EGO30772.1"/>
    <property type="molecule type" value="Genomic_DNA"/>
</dbReference>